<gene>
    <name evidence="3" type="ORF">BCR33DRAFT_445807</name>
</gene>
<dbReference type="GO" id="GO:0000030">
    <property type="term" value="F:mannosyltransferase activity"/>
    <property type="evidence" value="ECO:0007669"/>
    <property type="project" value="TreeGrafter"/>
</dbReference>
<reference evidence="3 4" key="1">
    <citation type="submission" date="2016-07" db="EMBL/GenBank/DDBJ databases">
        <title>Pervasive Adenine N6-methylation of Active Genes in Fungi.</title>
        <authorList>
            <consortium name="DOE Joint Genome Institute"/>
            <person name="Mondo S.J."/>
            <person name="Dannebaum R.O."/>
            <person name="Kuo R.C."/>
            <person name="Labutti K."/>
            <person name="Haridas S."/>
            <person name="Kuo A."/>
            <person name="Salamov A."/>
            <person name="Ahrendt S.R."/>
            <person name="Lipzen A."/>
            <person name="Sullivan W."/>
            <person name="Andreopoulos W.B."/>
            <person name="Clum A."/>
            <person name="Lindquist E."/>
            <person name="Daum C."/>
            <person name="Ramamoorthy G.K."/>
            <person name="Gryganskyi A."/>
            <person name="Culley D."/>
            <person name="Magnuson J.K."/>
            <person name="James T.Y."/>
            <person name="O'Malley M.A."/>
            <person name="Stajich J.E."/>
            <person name="Spatafora J.W."/>
            <person name="Visel A."/>
            <person name="Grigoriev I.V."/>
        </authorList>
    </citation>
    <scope>NUCLEOTIDE SEQUENCE [LARGE SCALE GENOMIC DNA]</scope>
    <source>
        <strain evidence="3 4">JEL800</strain>
    </source>
</reference>
<dbReference type="InterPro" id="IPR051706">
    <property type="entry name" value="Glycosyltransferase_domain"/>
</dbReference>
<proteinExistence type="predicted"/>
<comment type="caution">
    <text evidence="3">The sequence shown here is derived from an EMBL/GenBank/DDBJ whole genome shotgun (WGS) entry which is preliminary data.</text>
</comment>
<dbReference type="Pfam" id="PF04488">
    <property type="entry name" value="Gly_transf_sug"/>
    <property type="match status" value="1"/>
</dbReference>
<dbReference type="AlphaFoldDB" id="A0A1Y2BSQ2"/>
<feature type="region of interest" description="Disordered" evidence="2">
    <location>
        <begin position="95"/>
        <end position="127"/>
    </location>
</feature>
<keyword evidence="1" id="KW-0808">Transferase</keyword>
<dbReference type="PANTHER" id="PTHR32385:SF15">
    <property type="entry name" value="INOSITOL PHOSPHOCERAMIDE MANNOSYLTRANSFERASE 1"/>
    <property type="match status" value="1"/>
</dbReference>
<dbReference type="GO" id="GO:0051999">
    <property type="term" value="P:mannosyl-inositol phosphorylceramide biosynthetic process"/>
    <property type="evidence" value="ECO:0007669"/>
    <property type="project" value="TreeGrafter"/>
</dbReference>
<protein>
    <submittedName>
        <fullName evidence="3">Uncharacterized protein</fullName>
    </submittedName>
</protein>
<dbReference type="GO" id="GO:0016020">
    <property type="term" value="C:membrane"/>
    <property type="evidence" value="ECO:0007669"/>
    <property type="project" value="GOC"/>
</dbReference>
<evidence type="ECO:0000256" key="2">
    <source>
        <dbReference type="SAM" id="MobiDB-lite"/>
    </source>
</evidence>
<evidence type="ECO:0000256" key="1">
    <source>
        <dbReference type="ARBA" id="ARBA00022679"/>
    </source>
</evidence>
<keyword evidence="4" id="KW-1185">Reference proteome</keyword>
<evidence type="ECO:0000313" key="4">
    <source>
        <dbReference type="Proteomes" id="UP000193642"/>
    </source>
</evidence>
<accession>A0A1Y2BSQ2</accession>
<feature type="compositionally biased region" description="Low complexity" evidence="2">
    <location>
        <begin position="101"/>
        <end position="127"/>
    </location>
</feature>
<dbReference type="InterPro" id="IPR007577">
    <property type="entry name" value="GlycoTrfase_DXD_sugar-bd_CS"/>
</dbReference>
<dbReference type="PANTHER" id="PTHR32385">
    <property type="entry name" value="MANNOSYL PHOSPHORYLINOSITOL CERAMIDE SYNTHASE"/>
    <property type="match status" value="1"/>
</dbReference>
<dbReference type="EMBL" id="MCGO01000048">
    <property type="protein sequence ID" value="ORY37773.1"/>
    <property type="molecule type" value="Genomic_DNA"/>
</dbReference>
<name>A0A1Y2BSQ2_9FUNG</name>
<organism evidence="3 4">
    <name type="scientific">Rhizoclosmatium globosum</name>
    <dbReference type="NCBI Taxonomy" id="329046"/>
    <lineage>
        <taxon>Eukaryota</taxon>
        <taxon>Fungi</taxon>
        <taxon>Fungi incertae sedis</taxon>
        <taxon>Chytridiomycota</taxon>
        <taxon>Chytridiomycota incertae sedis</taxon>
        <taxon>Chytridiomycetes</taxon>
        <taxon>Chytridiales</taxon>
        <taxon>Chytriomycetaceae</taxon>
        <taxon>Rhizoclosmatium</taxon>
    </lineage>
</organism>
<sequence length="285" mass="32359">MFLTSRKYRRLAALISFAVFILVYRYLQHAAHGPAFSVASVVPRLGQEKPAPSASFAAKLSPPNKVAHIQYDESDDDSNANVVDSDSEEALVRADNHGNHNHPNPNQQKKPSHLSNSDSSSGGSILGRLSSESNLSRPFHIGPILQNSGAIPRLILHIHSTADREQIQYEVQSGLDHKDRYNWFKSWESVNPTHIQILFEDKKDSLRLIKGSYGWEVSSTYYKLPYVRQRREYTQFLMLRHFGGVFADMRTTCTTPVDKWDLGRKRIRFIVGLDVSLLLPLDFCH</sequence>
<evidence type="ECO:0000313" key="3">
    <source>
        <dbReference type="EMBL" id="ORY37773.1"/>
    </source>
</evidence>
<dbReference type="Proteomes" id="UP000193642">
    <property type="component" value="Unassembled WGS sequence"/>
</dbReference>
<dbReference type="OrthoDB" id="409543at2759"/>